<proteinExistence type="predicted"/>
<dbReference type="EMBL" id="QXGC01002007">
    <property type="protein sequence ID" value="KAE9192286.1"/>
    <property type="molecule type" value="Genomic_DNA"/>
</dbReference>
<evidence type="ECO:0000313" key="3">
    <source>
        <dbReference type="EMBL" id="KAE9192286.1"/>
    </source>
</evidence>
<evidence type="ECO:0000256" key="1">
    <source>
        <dbReference type="SAM" id="MobiDB-lite"/>
    </source>
</evidence>
<feature type="compositionally biased region" description="Acidic residues" evidence="1">
    <location>
        <begin position="136"/>
        <end position="149"/>
    </location>
</feature>
<dbReference type="Proteomes" id="UP000488956">
    <property type="component" value="Unassembled WGS sequence"/>
</dbReference>
<sequence>MPFLAIDLPTEEGGSDYEFLGSDSSSSGDDSDVGSTHSGVLSPCVSPASGSSAVSAAPPDRAKSDFRPPATAPGPAVPPSLSPVVGSNGSGAGSAAAIPISGEPESSSPVVDPKGSGAEPETTSAPQTPKSPVISEDSDAIFDASDDEPSQANAPGSSPADSDEPDAIFDDSDDERLQVALARSRSDARPHAGARRRSSSGVPDDDSGSAAVPIVLDRGDEAGDASESISTESLVDPAPPETNVGAVTTFQPFGPVSDFVLGLRLPRDIPRSDVVPWDSAQIRTLILDSITPRILISNKVLPPGWLFPKRTGRAGQLDPALYPPS</sequence>
<accession>A0A6G0LAI2</accession>
<evidence type="ECO:0000313" key="2">
    <source>
        <dbReference type="EMBL" id="KAE9113419.1"/>
    </source>
</evidence>
<feature type="compositionally biased region" description="Pro residues" evidence="1">
    <location>
        <begin position="70"/>
        <end position="81"/>
    </location>
</feature>
<feature type="compositionally biased region" description="Polar residues" evidence="1">
    <location>
        <begin position="121"/>
        <end position="130"/>
    </location>
</feature>
<feature type="compositionally biased region" description="Low complexity" evidence="1">
    <location>
        <begin position="21"/>
        <end position="59"/>
    </location>
</feature>
<evidence type="ECO:0000313" key="4">
    <source>
        <dbReference type="Proteomes" id="UP000476176"/>
    </source>
</evidence>
<dbReference type="AlphaFoldDB" id="A0A6G0LAI2"/>
<feature type="region of interest" description="Disordered" evidence="1">
    <location>
        <begin position="1"/>
        <end position="241"/>
    </location>
</feature>
<dbReference type="Proteomes" id="UP000476176">
    <property type="component" value="Unassembled WGS sequence"/>
</dbReference>
<comment type="caution">
    <text evidence="2">The sequence shown here is derived from an EMBL/GenBank/DDBJ whole genome shotgun (WGS) entry which is preliminary data.</text>
</comment>
<reference evidence="4 5" key="1">
    <citation type="submission" date="2018-09" db="EMBL/GenBank/DDBJ databases">
        <title>Genomic investigation of the strawberry pathogen Phytophthora fragariae indicates pathogenicity is determined by transcriptional variation in three key races.</title>
        <authorList>
            <person name="Adams T.M."/>
            <person name="Armitage A.D."/>
            <person name="Sobczyk M.K."/>
            <person name="Bates H.J."/>
            <person name="Dunwell J.M."/>
            <person name="Nellist C.F."/>
            <person name="Harrison R.J."/>
        </authorList>
    </citation>
    <scope>NUCLEOTIDE SEQUENCE [LARGE SCALE GENOMIC DNA]</scope>
    <source>
        <strain evidence="3 4">BC-23</strain>
        <strain evidence="2 5">ONT-3</strain>
    </source>
</reference>
<protein>
    <submittedName>
        <fullName evidence="2">Uncharacterized protein</fullName>
    </submittedName>
</protein>
<dbReference type="EMBL" id="QXFX01000500">
    <property type="protein sequence ID" value="KAE9113419.1"/>
    <property type="molecule type" value="Genomic_DNA"/>
</dbReference>
<gene>
    <name evidence="3" type="ORF">PF004_g21353</name>
    <name evidence="2" type="ORF">PF010_g10085</name>
</gene>
<feature type="compositionally biased region" description="Polar residues" evidence="1">
    <location>
        <begin position="150"/>
        <end position="160"/>
    </location>
</feature>
<organism evidence="2 5">
    <name type="scientific">Phytophthora fragariae</name>
    <dbReference type="NCBI Taxonomy" id="53985"/>
    <lineage>
        <taxon>Eukaryota</taxon>
        <taxon>Sar</taxon>
        <taxon>Stramenopiles</taxon>
        <taxon>Oomycota</taxon>
        <taxon>Peronosporomycetes</taxon>
        <taxon>Peronosporales</taxon>
        <taxon>Peronosporaceae</taxon>
        <taxon>Phytophthora</taxon>
    </lineage>
</organism>
<name>A0A6G0LAI2_9STRA</name>
<feature type="compositionally biased region" description="Acidic residues" evidence="1">
    <location>
        <begin position="161"/>
        <end position="174"/>
    </location>
</feature>
<feature type="compositionally biased region" description="Low complexity" evidence="1">
    <location>
        <begin position="82"/>
        <end position="113"/>
    </location>
</feature>
<evidence type="ECO:0000313" key="5">
    <source>
        <dbReference type="Proteomes" id="UP000488956"/>
    </source>
</evidence>